<keyword evidence="3" id="KW-1185">Reference proteome</keyword>
<dbReference type="InParanoid" id="A0A1Y2FMW9"/>
<evidence type="ECO:0000313" key="2">
    <source>
        <dbReference type="EMBL" id="ORY85323.1"/>
    </source>
</evidence>
<gene>
    <name evidence="2" type="ORF">BCR35DRAFT_351648</name>
</gene>
<dbReference type="Pfam" id="PF10294">
    <property type="entry name" value="Methyltransf_16"/>
    <property type="match status" value="1"/>
</dbReference>
<dbReference type="InterPro" id="IPR029063">
    <property type="entry name" value="SAM-dependent_MTases_sf"/>
</dbReference>
<dbReference type="STRING" id="106004.A0A1Y2FMW9"/>
<feature type="region of interest" description="Disordered" evidence="1">
    <location>
        <begin position="39"/>
        <end position="61"/>
    </location>
</feature>
<protein>
    <recommendedName>
        <fullName evidence="4">Methyltransferase-domain-containing protein</fullName>
    </recommendedName>
</protein>
<accession>A0A1Y2FMW9</accession>
<dbReference type="PANTHER" id="PTHR14614:SF109">
    <property type="entry name" value="RIBOSOMAL LYSINE N-METHYLTRANSFERASE 5"/>
    <property type="match status" value="1"/>
</dbReference>
<evidence type="ECO:0000256" key="1">
    <source>
        <dbReference type="SAM" id="MobiDB-lite"/>
    </source>
</evidence>
<dbReference type="SUPFAM" id="SSF53335">
    <property type="entry name" value="S-adenosyl-L-methionine-dependent methyltransferases"/>
    <property type="match status" value="2"/>
</dbReference>
<dbReference type="EMBL" id="MCGR01000016">
    <property type="protein sequence ID" value="ORY85323.1"/>
    <property type="molecule type" value="Genomic_DNA"/>
</dbReference>
<feature type="region of interest" description="Disordered" evidence="1">
    <location>
        <begin position="396"/>
        <end position="418"/>
    </location>
</feature>
<evidence type="ECO:0000313" key="3">
    <source>
        <dbReference type="Proteomes" id="UP000193467"/>
    </source>
</evidence>
<dbReference type="InterPro" id="IPR019410">
    <property type="entry name" value="Methyltransf_16"/>
</dbReference>
<dbReference type="AlphaFoldDB" id="A0A1Y2FMW9"/>
<dbReference type="PANTHER" id="PTHR14614">
    <property type="entry name" value="HEPATOCELLULAR CARCINOMA-ASSOCIATED ANTIGEN"/>
    <property type="match status" value="1"/>
</dbReference>
<sequence length="418" mass="44825">MASPALRPPAGLVLPPSFTLIDDADEEIFLLYTRKLSLSPTRSTSSTNDKKDGSTSTSSQGLGFLSATQEVLPISLTFISPYRAATTPAPVAPNGEAAGVGGKVKRVRAARKAAKGGAAKEEKEITVEFELGQDLQALRNRKGDTGSVLWRVSLHLALHLLRHLSFPSPSFPPPLLPSLFLPRSEVTTSLSSSPASPPPPTPLTILELGSGTGFFGLALAPLLASLSADNPTLGRWIFTDLTANLPLIARNLTRNTSRMKDVPTSITELDWIAESALYLSGQHRHRYTPEDPPPSLIIAADCLYNPSLAPPLAHTIARRAGEETLVVVASELRDQEALREFLAAWLEMGREEGDGEGEGRGEWRVGRVGLEEVGEEDEEEGLRGKEFVVWVGWREGRGEGGEIGGEKSNEGDGSEAEA</sequence>
<dbReference type="GO" id="GO:0008757">
    <property type="term" value="F:S-adenosylmethionine-dependent methyltransferase activity"/>
    <property type="evidence" value="ECO:0007669"/>
    <property type="project" value="UniProtKB-ARBA"/>
</dbReference>
<feature type="compositionally biased region" description="Basic and acidic residues" evidence="1">
    <location>
        <begin position="396"/>
        <end position="410"/>
    </location>
</feature>
<dbReference type="GO" id="GO:0005829">
    <property type="term" value="C:cytosol"/>
    <property type="evidence" value="ECO:0007669"/>
    <property type="project" value="TreeGrafter"/>
</dbReference>
<reference evidence="2 3" key="1">
    <citation type="submission" date="2016-07" db="EMBL/GenBank/DDBJ databases">
        <title>Pervasive Adenine N6-methylation of Active Genes in Fungi.</title>
        <authorList>
            <consortium name="DOE Joint Genome Institute"/>
            <person name="Mondo S.J."/>
            <person name="Dannebaum R.O."/>
            <person name="Kuo R.C."/>
            <person name="Labutti K."/>
            <person name="Haridas S."/>
            <person name="Kuo A."/>
            <person name="Salamov A."/>
            <person name="Ahrendt S.R."/>
            <person name="Lipzen A."/>
            <person name="Sullivan W."/>
            <person name="Andreopoulos W.B."/>
            <person name="Clum A."/>
            <person name="Lindquist E."/>
            <person name="Daum C."/>
            <person name="Ramamoorthy G.K."/>
            <person name="Gryganskyi A."/>
            <person name="Culley D."/>
            <person name="Magnuson J.K."/>
            <person name="James T.Y."/>
            <person name="O'Malley M.A."/>
            <person name="Stajich J.E."/>
            <person name="Spatafora J.W."/>
            <person name="Visel A."/>
            <person name="Grigoriev I.V."/>
        </authorList>
    </citation>
    <scope>NUCLEOTIDE SEQUENCE [LARGE SCALE GENOMIC DNA]</scope>
    <source>
        <strain evidence="2 3">62-1032</strain>
    </source>
</reference>
<dbReference type="Proteomes" id="UP000193467">
    <property type="component" value="Unassembled WGS sequence"/>
</dbReference>
<evidence type="ECO:0008006" key="4">
    <source>
        <dbReference type="Google" id="ProtNLM"/>
    </source>
</evidence>
<dbReference type="GO" id="GO:0032991">
    <property type="term" value="C:protein-containing complex"/>
    <property type="evidence" value="ECO:0007669"/>
    <property type="project" value="TreeGrafter"/>
</dbReference>
<comment type="caution">
    <text evidence="2">The sequence shown here is derived from an EMBL/GenBank/DDBJ whole genome shotgun (WGS) entry which is preliminary data.</text>
</comment>
<dbReference type="OrthoDB" id="2529286at2759"/>
<name>A0A1Y2FMW9_9BASI</name>
<dbReference type="Gene3D" id="3.40.50.150">
    <property type="entry name" value="Vaccinia Virus protein VP39"/>
    <property type="match status" value="1"/>
</dbReference>
<organism evidence="2 3">
    <name type="scientific">Leucosporidium creatinivorum</name>
    <dbReference type="NCBI Taxonomy" id="106004"/>
    <lineage>
        <taxon>Eukaryota</taxon>
        <taxon>Fungi</taxon>
        <taxon>Dikarya</taxon>
        <taxon>Basidiomycota</taxon>
        <taxon>Pucciniomycotina</taxon>
        <taxon>Microbotryomycetes</taxon>
        <taxon>Leucosporidiales</taxon>
        <taxon>Leucosporidium</taxon>
    </lineage>
</organism>
<proteinExistence type="predicted"/>